<evidence type="ECO:0000256" key="8">
    <source>
        <dbReference type="SAM" id="SignalP"/>
    </source>
</evidence>
<feature type="short sequence motif" description="Q motif" evidence="5">
    <location>
        <begin position="82"/>
        <end position="110"/>
    </location>
</feature>
<dbReference type="Pfam" id="PF00270">
    <property type="entry name" value="DEAD"/>
    <property type="match status" value="1"/>
</dbReference>
<dbReference type="Pfam" id="PF00271">
    <property type="entry name" value="Helicase_C"/>
    <property type="match status" value="1"/>
</dbReference>
<evidence type="ECO:0000259" key="11">
    <source>
        <dbReference type="PROSITE" id="PS51195"/>
    </source>
</evidence>
<dbReference type="Gene3D" id="3.40.50.300">
    <property type="entry name" value="P-loop containing nucleotide triphosphate hydrolases"/>
    <property type="match status" value="2"/>
</dbReference>
<organism evidence="12 13">
    <name type="scientific">Triparma retinervis</name>
    <dbReference type="NCBI Taxonomy" id="2557542"/>
    <lineage>
        <taxon>Eukaryota</taxon>
        <taxon>Sar</taxon>
        <taxon>Stramenopiles</taxon>
        <taxon>Ochrophyta</taxon>
        <taxon>Bolidophyceae</taxon>
        <taxon>Parmales</taxon>
        <taxon>Triparmaceae</taxon>
        <taxon>Triparma</taxon>
    </lineage>
</organism>
<evidence type="ECO:0000256" key="5">
    <source>
        <dbReference type="PROSITE-ProRule" id="PRU00552"/>
    </source>
</evidence>
<dbReference type="InterPro" id="IPR011545">
    <property type="entry name" value="DEAD/DEAH_box_helicase_dom"/>
</dbReference>
<dbReference type="GO" id="GO:0016787">
    <property type="term" value="F:hydrolase activity"/>
    <property type="evidence" value="ECO:0007669"/>
    <property type="project" value="UniProtKB-KW"/>
</dbReference>
<dbReference type="InterPro" id="IPR000629">
    <property type="entry name" value="RNA-helicase_DEAD-box_CS"/>
</dbReference>
<evidence type="ECO:0008006" key="14">
    <source>
        <dbReference type="Google" id="ProtNLM"/>
    </source>
</evidence>
<dbReference type="PANTHER" id="PTHR47959">
    <property type="entry name" value="ATP-DEPENDENT RNA HELICASE RHLE-RELATED"/>
    <property type="match status" value="1"/>
</dbReference>
<evidence type="ECO:0000256" key="7">
    <source>
        <dbReference type="SAM" id="MobiDB-lite"/>
    </source>
</evidence>
<dbReference type="InterPro" id="IPR050079">
    <property type="entry name" value="DEAD_box_RNA_helicase"/>
</dbReference>
<dbReference type="GO" id="GO:0005524">
    <property type="term" value="F:ATP binding"/>
    <property type="evidence" value="ECO:0007669"/>
    <property type="project" value="UniProtKB-KW"/>
</dbReference>
<evidence type="ECO:0000259" key="10">
    <source>
        <dbReference type="PROSITE" id="PS51194"/>
    </source>
</evidence>
<keyword evidence="3 6" id="KW-0347">Helicase</keyword>
<comment type="similarity">
    <text evidence="6">Belongs to the DEAD box helicase family.</text>
</comment>
<evidence type="ECO:0000313" key="13">
    <source>
        <dbReference type="Proteomes" id="UP001165082"/>
    </source>
</evidence>
<dbReference type="InterPro" id="IPR014014">
    <property type="entry name" value="RNA_helicase_DEAD_Q_motif"/>
</dbReference>
<feature type="domain" description="Helicase C-terminal" evidence="10">
    <location>
        <begin position="324"/>
        <end position="469"/>
    </location>
</feature>
<dbReference type="InterPro" id="IPR027417">
    <property type="entry name" value="P-loop_NTPase"/>
</dbReference>
<evidence type="ECO:0000256" key="1">
    <source>
        <dbReference type="ARBA" id="ARBA00022741"/>
    </source>
</evidence>
<dbReference type="AlphaFoldDB" id="A0A9W7GAD5"/>
<feature type="region of interest" description="Disordered" evidence="7">
    <location>
        <begin position="497"/>
        <end position="519"/>
    </location>
</feature>
<keyword evidence="4 6" id="KW-0067">ATP-binding</keyword>
<dbReference type="CDD" id="cd18787">
    <property type="entry name" value="SF2_C_DEAD"/>
    <property type="match status" value="1"/>
</dbReference>
<evidence type="ECO:0000256" key="3">
    <source>
        <dbReference type="ARBA" id="ARBA00022806"/>
    </source>
</evidence>
<protein>
    <recommendedName>
        <fullName evidence="14">RNA helicase</fullName>
    </recommendedName>
</protein>
<dbReference type="PROSITE" id="PS51192">
    <property type="entry name" value="HELICASE_ATP_BIND_1"/>
    <property type="match status" value="1"/>
</dbReference>
<sequence>MVYGGLVEMLGLLCGACVDCTLNTAALTMSKLFSSKKAKKSGASITSSITSSTASSAVLSSSIASSTITSSITSSKSTRSLKTFTDLSLPNPLIATLSKLGITKPTQIQINSIPPALSGHNILGISSTGSGKTLAFALPILTKLQLDPYGVFAVVLSPTRELAKQISEQINLVGVTYSVTTSLITGGGDMVRQAVSLSSKPHFVVGTPGRILALLENDPHVSFKGVRFLVLDEADRILSSRLSNGLLKDAAKIAVRCRKGRRCQVMAFSATGGKGQYIFMPHAMRDMYLVACVRHLMREGGVRALSSPGSFSGSGWTLGKRGDPHEEDYISSGARSAVVFVGTCERAAHMEGTFRELGIDCVALHSLLTQDRRNAALGKFKSQQVRVLIATDVASRGLDIPTVDLVVNSELPRKARDYIHRVGRTARAGRRGRAVTLVGEEDVGLVHAAEKLAGRPMEKNEDIKDKDVLKLMSSVAKASRLTKVKLDEVGFGKLVKKRKGRKEKERKARQKILKQAGLK</sequence>
<dbReference type="GO" id="GO:0003724">
    <property type="term" value="F:RNA helicase activity"/>
    <property type="evidence" value="ECO:0007669"/>
    <property type="project" value="InterPro"/>
</dbReference>
<dbReference type="GO" id="GO:0003676">
    <property type="term" value="F:nucleic acid binding"/>
    <property type="evidence" value="ECO:0007669"/>
    <property type="project" value="InterPro"/>
</dbReference>
<comment type="caution">
    <text evidence="12">The sequence shown here is derived from an EMBL/GenBank/DDBJ whole genome shotgun (WGS) entry which is preliminary data.</text>
</comment>
<keyword evidence="13" id="KW-1185">Reference proteome</keyword>
<keyword evidence="1 6" id="KW-0547">Nucleotide-binding</keyword>
<accession>A0A9W7GAD5</accession>
<dbReference type="Proteomes" id="UP001165082">
    <property type="component" value="Unassembled WGS sequence"/>
</dbReference>
<dbReference type="PROSITE" id="PS00039">
    <property type="entry name" value="DEAD_ATP_HELICASE"/>
    <property type="match status" value="1"/>
</dbReference>
<name>A0A9W7GAD5_9STRA</name>
<feature type="signal peptide" evidence="8">
    <location>
        <begin position="1"/>
        <end position="15"/>
    </location>
</feature>
<gene>
    <name evidence="12" type="ORF">TrRE_jg2989</name>
</gene>
<evidence type="ECO:0000256" key="6">
    <source>
        <dbReference type="RuleBase" id="RU000492"/>
    </source>
</evidence>
<dbReference type="PROSITE" id="PS51194">
    <property type="entry name" value="HELICASE_CTER"/>
    <property type="match status" value="1"/>
</dbReference>
<evidence type="ECO:0000256" key="2">
    <source>
        <dbReference type="ARBA" id="ARBA00022801"/>
    </source>
</evidence>
<dbReference type="SMART" id="SM00490">
    <property type="entry name" value="HELICc"/>
    <property type="match status" value="1"/>
</dbReference>
<evidence type="ECO:0000259" key="9">
    <source>
        <dbReference type="PROSITE" id="PS51192"/>
    </source>
</evidence>
<keyword evidence="2 6" id="KW-0378">Hydrolase</keyword>
<dbReference type="GO" id="GO:0005829">
    <property type="term" value="C:cytosol"/>
    <property type="evidence" value="ECO:0007669"/>
    <property type="project" value="TreeGrafter"/>
</dbReference>
<evidence type="ECO:0000256" key="4">
    <source>
        <dbReference type="ARBA" id="ARBA00022840"/>
    </source>
</evidence>
<evidence type="ECO:0000313" key="12">
    <source>
        <dbReference type="EMBL" id="GMI37794.1"/>
    </source>
</evidence>
<feature type="domain" description="Helicase ATP-binding" evidence="9">
    <location>
        <begin position="113"/>
        <end position="290"/>
    </location>
</feature>
<reference evidence="12" key="1">
    <citation type="submission" date="2022-07" db="EMBL/GenBank/DDBJ databases">
        <title>Genome analysis of Parmales, a sister group of diatoms, reveals the evolutionary specialization of diatoms from phago-mixotrophs to photoautotrophs.</title>
        <authorList>
            <person name="Ban H."/>
            <person name="Sato S."/>
            <person name="Yoshikawa S."/>
            <person name="Kazumasa Y."/>
            <person name="Nakamura Y."/>
            <person name="Ichinomiya M."/>
            <person name="Saitoh K."/>
            <person name="Sato N."/>
            <person name="Blanc-Mathieu R."/>
            <person name="Endo H."/>
            <person name="Kuwata A."/>
            <person name="Ogata H."/>
        </authorList>
    </citation>
    <scope>NUCLEOTIDE SEQUENCE</scope>
</reference>
<dbReference type="PANTHER" id="PTHR47959:SF24">
    <property type="entry name" value="ATP-DEPENDENT RNA HELICASE"/>
    <property type="match status" value="1"/>
</dbReference>
<dbReference type="SMART" id="SM00487">
    <property type="entry name" value="DEXDc"/>
    <property type="match status" value="1"/>
</dbReference>
<dbReference type="SUPFAM" id="SSF52540">
    <property type="entry name" value="P-loop containing nucleoside triphosphate hydrolases"/>
    <property type="match status" value="1"/>
</dbReference>
<keyword evidence="8" id="KW-0732">Signal</keyword>
<dbReference type="InterPro" id="IPR001650">
    <property type="entry name" value="Helicase_C-like"/>
</dbReference>
<proteinExistence type="inferred from homology"/>
<dbReference type="InterPro" id="IPR014001">
    <property type="entry name" value="Helicase_ATP-bd"/>
</dbReference>
<dbReference type="OrthoDB" id="10261904at2759"/>
<dbReference type="EMBL" id="BRXZ01007990">
    <property type="protein sequence ID" value="GMI37794.1"/>
    <property type="molecule type" value="Genomic_DNA"/>
</dbReference>
<dbReference type="PROSITE" id="PS51195">
    <property type="entry name" value="Q_MOTIF"/>
    <property type="match status" value="1"/>
</dbReference>
<feature type="domain" description="DEAD-box RNA helicase Q" evidence="11">
    <location>
        <begin position="82"/>
        <end position="110"/>
    </location>
</feature>
<feature type="chain" id="PRO_5040775520" description="RNA helicase" evidence="8">
    <location>
        <begin position="16"/>
        <end position="519"/>
    </location>
</feature>